<dbReference type="EMBL" id="JAWJYN010000001">
    <property type="protein sequence ID" value="MDZ8160562.1"/>
    <property type="molecule type" value="Genomic_DNA"/>
</dbReference>
<evidence type="ECO:0000313" key="2">
    <source>
        <dbReference type="EMBL" id="MDZ8160562.1"/>
    </source>
</evidence>
<proteinExistence type="predicted"/>
<dbReference type="Proteomes" id="UP001291912">
    <property type="component" value="Unassembled WGS sequence"/>
</dbReference>
<organism evidence="2 3">
    <name type="scientific">Microbacterium aquimaris</name>
    <dbReference type="NCBI Taxonomy" id="459816"/>
    <lineage>
        <taxon>Bacteria</taxon>
        <taxon>Bacillati</taxon>
        <taxon>Actinomycetota</taxon>
        <taxon>Actinomycetes</taxon>
        <taxon>Micrococcales</taxon>
        <taxon>Microbacteriaceae</taxon>
        <taxon>Microbacterium</taxon>
    </lineage>
</organism>
<evidence type="ECO:0000256" key="1">
    <source>
        <dbReference type="SAM" id="Phobius"/>
    </source>
</evidence>
<feature type="transmembrane region" description="Helical" evidence="1">
    <location>
        <begin position="6"/>
        <end position="25"/>
    </location>
</feature>
<dbReference type="RefSeq" id="WP_194423266.1">
    <property type="nucleotide sequence ID" value="NZ_BAAAPT010000001.1"/>
</dbReference>
<protein>
    <submittedName>
        <fullName evidence="2">Uncharacterized protein</fullName>
    </submittedName>
</protein>
<name>A0ABU5N390_9MICO</name>
<keyword evidence="3" id="KW-1185">Reference proteome</keyword>
<accession>A0ABU5N390</accession>
<dbReference type="Pfam" id="PF26606">
    <property type="entry name" value="SCO4848"/>
    <property type="match status" value="1"/>
</dbReference>
<keyword evidence="1" id="KW-0472">Membrane</keyword>
<keyword evidence="1" id="KW-1133">Transmembrane helix</keyword>
<evidence type="ECO:0000313" key="3">
    <source>
        <dbReference type="Proteomes" id="UP001291912"/>
    </source>
</evidence>
<reference evidence="2 3" key="1">
    <citation type="submission" date="2023-10" db="EMBL/GenBank/DDBJ databases">
        <title>Microbacterium xanthum sp. nov., isolated from seaweed.</title>
        <authorList>
            <person name="Lee S.D."/>
        </authorList>
    </citation>
    <scope>NUCLEOTIDE SEQUENCE [LARGE SCALE GENOMIC DNA]</scope>
    <source>
        <strain evidence="2 3">KCTC 19124</strain>
    </source>
</reference>
<keyword evidence="1" id="KW-0812">Transmembrane</keyword>
<comment type="caution">
    <text evidence="2">The sequence shown here is derived from an EMBL/GenBank/DDBJ whole genome shotgun (WGS) entry which is preliminary data.</text>
</comment>
<dbReference type="NCBIfam" id="NF046117">
    <property type="entry name" value="SCO4848_fam"/>
    <property type="match status" value="1"/>
</dbReference>
<gene>
    <name evidence="2" type="ORF">R2Q92_01855</name>
</gene>
<feature type="transmembrane region" description="Helical" evidence="1">
    <location>
        <begin position="46"/>
        <end position="69"/>
    </location>
</feature>
<sequence>MEILAAVVLFVNALFNAVVWPRFYPRIANDARATDESGRRTAFYRVHVVLIGIAIVLAAASVVAGVLILL</sequence>
<dbReference type="InterPro" id="IPR058061">
    <property type="entry name" value="SCO4848-like"/>
</dbReference>